<dbReference type="Pfam" id="PF00501">
    <property type="entry name" value="AMP-binding"/>
    <property type="match status" value="3"/>
</dbReference>
<feature type="domain" description="AMP-dependent synthetase/ligase" evidence="3">
    <location>
        <begin position="319"/>
        <end position="393"/>
    </location>
</feature>
<comment type="caution">
    <text evidence="4">The sequence shown here is derived from an EMBL/GenBank/DDBJ whole genome shotgun (WGS) entry which is preliminary data.</text>
</comment>
<reference evidence="4" key="1">
    <citation type="submission" date="2022-03" db="EMBL/GenBank/DDBJ databases">
        <title>Draft genome sequence of Aduncisulcus paluster, a free-living microaerophilic Fornicata.</title>
        <authorList>
            <person name="Yuyama I."/>
            <person name="Kume K."/>
            <person name="Tamura T."/>
            <person name="Inagaki Y."/>
            <person name="Hashimoto T."/>
        </authorList>
    </citation>
    <scope>NUCLEOTIDE SEQUENCE</scope>
    <source>
        <strain evidence="4">NY0171</strain>
    </source>
</reference>
<evidence type="ECO:0000313" key="4">
    <source>
        <dbReference type="EMBL" id="GKT37134.1"/>
    </source>
</evidence>
<gene>
    <name evidence="4" type="ORF">ADUPG1_009980</name>
</gene>
<evidence type="ECO:0000313" key="5">
    <source>
        <dbReference type="Proteomes" id="UP001057375"/>
    </source>
</evidence>
<protein>
    <submittedName>
        <fullName evidence="4">Long chain fatty acid CoA ligase 5</fullName>
    </submittedName>
</protein>
<dbReference type="PROSITE" id="PS00455">
    <property type="entry name" value="AMP_BINDING"/>
    <property type="match status" value="1"/>
</dbReference>
<dbReference type="Proteomes" id="UP001057375">
    <property type="component" value="Unassembled WGS sequence"/>
</dbReference>
<dbReference type="EMBL" id="BQXS01011396">
    <property type="protein sequence ID" value="GKT37134.1"/>
    <property type="molecule type" value="Genomic_DNA"/>
</dbReference>
<feature type="domain" description="AMP-dependent synthetase/ligase" evidence="3">
    <location>
        <begin position="64"/>
        <end position="177"/>
    </location>
</feature>
<feature type="domain" description="AMP-dependent synthetase/ligase" evidence="3">
    <location>
        <begin position="447"/>
        <end position="659"/>
    </location>
</feature>
<dbReference type="InterPro" id="IPR042099">
    <property type="entry name" value="ANL_N_sf"/>
</dbReference>
<keyword evidence="4" id="KW-0436">Ligase</keyword>
<feature type="non-terminal residue" evidence="4">
    <location>
        <position position="829"/>
    </location>
</feature>
<dbReference type="GO" id="GO:0016874">
    <property type="term" value="F:ligase activity"/>
    <property type="evidence" value="ECO:0007669"/>
    <property type="project" value="UniProtKB-KW"/>
</dbReference>
<dbReference type="SUPFAM" id="SSF56801">
    <property type="entry name" value="Acetyl-CoA synthetase-like"/>
    <property type="match status" value="1"/>
</dbReference>
<keyword evidence="2" id="KW-0067">ATP-binding</keyword>
<dbReference type="PANTHER" id="PTHR43272:SF33">
    <property type="entry name" value="AMP-BINDING DOMAIN-CONTAINING PROTEIN-RELATED"/>
    <property type="match status" value="1"/>
</dbReference>
<dbReference type="PANTHER" id="PTHR43272">
    <property type="entry name" value="LONG-CHAIN-FATTY-ACID--COA LIGASE"/>
    <property type="match status" value="1"/>
</dbReference>
<evidence type="ECO:0000256" key="1">
    <source>
        <dbReference type="ARBA" id="ARBA00022741"/>
    </source>
</evidence>
<dbReference type="InterPro" id="IPR000873">
    <property type="entry name" value="AMP-dep_synth/lig_dom"/>
</dbReference>
<proteinExistence type="predicted"/>
<name>A0ABQ5L088_9EUKA</name>
<evidence type="ECO:0000259" key="3">
    <source>
        <dbReference type="Pfam" id="PF00501"/>
    </source>
</evidence>
<dbReference type="InterPro" id="IPR020845">
    <property type="entry name" value="AMP-binding_CS"/>
</dbReference>
<sequence>MPPPVDPIFQPGQCLFPIQSHMEDPPERFNILSELIVESIVFNAKKAAFGAYRSYCHGNKRGPFEYFTYQQFGEDVAALARALASFGLKIGDRIGVWSYNRYEWHVLDYASNCLGLILVPLYDSQGLDSVKYVAHDSGIKMMFITMEILPKFHMLAGSWPESLSKVVVFDNRPDDRAFLLKHAKHLTAPYILNVPYTEEEINERNKDLNCYVPPDKSFYAALEDTIAAPSPSTTEKLGNGRWSYVPFPHIAPTLALADSDGAALCHNVDHGYSQLIARGRALLVKDIVGMRSISKEETTSEEVIRDESSDDLDLLFDPSMHVTLVSDLPPTDVSLPLTMEERAILTLPPIIDTLKPDDIFSLVYSSGTTGDPKGCVLTHSNLLYAVYQFIPVITQTKEEEFENNLSEKYRSKLLAGKKMTAVNIIDRMIKYLDVVSHIKRKKKNISQLCILSFLPSSHIFQRAVSMVVFARGGVMSFFGGSTKTLMDDLFFCRPTVFIGVPRVFQKIFDTVMKKLKHKPAILRFLFLRALNQNIKWKYEAKRLKIPSRYNFVFKDIQRLLGNRCKEIISGSAPLSPSVAEFVGCVMGCELVEGWGMTETCAAGIVQKCPCRSYANCGRPLGSISVKLVDVPELEYLSTDKPYPRGELCIKGGNIFSGYWKLPDKTKEVFDDEGYFHTGDIARFTDGVIQIIDRKKCVYKLSQGEFVSAEALERAYSSSPMVELSFMYGNRYESFVLAVVQVDEAEVRESLVSEEIMTKEEVDALEDKEALCHCKKVIGFVHKNIVMCCKEAKLRSFEIPRAVILEWEEWTVDNKCVTPSMKIRRPFLRS</sequence>
<keyword evidence="1" id="KW-0547">Nucleotide-binding</keyword>
<evidence type="ECO:0000256" key="2">
    <source>
        <dbReference type="ARBA" id="ARBA00022840"/>
    </source>
</evidence>
<organism evidence="4 5">
    <name type="scientific">Aduncisulcus paluster</name>
    <dbReference type="NCBI Taxonomy" id="2918883"/>
    <lineage>
        <taxon>Eukaryota</taxon>
        <taxon>Metamonada</taxon>
        <taxon>Carpediemonas-like organisms</taxon>
        <taxon>Aduncisulcus</taxon>
    </lineage>
</organism>
<dbReference type="Gene3D" id="3.40.50.12780">
    <property type="entry name" value="N-terminal domain of ligase-like"/>
    <property type="match status" value="2"/>
</dbReference>
<keyword evidence="5" id="KW-1185">Reference proteome</keyword>
<accession>A0ABQ5L088</accession>